<evidence type="ECO:0000313" key="1">
    <source>
        <dbReference type="EMBL" id="NMD99138.1"/>
    </source>
</evidence>
<gene>
    <name evidence="1" type="ORF">HF878_06585</name>
</gene>
<evidence type="ECO:0000313" key="2">
    <source>
        <dbReference type="Proteomes" id="UP000543804"/>
    </source>
</evidence>
<dbReference type="AlphaFoldDB" id="A0A848B7F5"/>
<dbReference type="RefSeq" id="WP_170077553.1">
    <property type="nucleotide sequence ID" value="NZ_JABAFA010000020.1"/>
</dbReference>
<organism evidence="1 2">
    <name type="scientific">Selenomonas bovis</name>
    <dbReference type="NCBI Taxonomy" id="416586"/>
    <lineage>
        <taxon>Bacteria</taxon>
        <taxon>Bacillati</taxon>
        <taxon>Bacillota</taxon>
        <taxon>Negativicutes</taxon>
        <taxon>Selenomonadales</taxon>
        <taxon>Selenomonadaceae</taxon>
        <taxon>Selenomonas</taxon>
    </lineage>
</organism>
<dbReference type="InterPro" id="IPR021373">
    <property type="entry name" value="DUF2993"/>
</dbReference>
<reference evidence="1 2" key="1">
    <citation type="submission" date="2020-04" db="EMBL/GenBank/DDBJ databases">
        <authorList>
            <person name="Hitch T.C.A."/>
            <person name="Wylensek D."/>
            <person name="Clavel T."/>
        </authorList>
    </citation>
    <scope>NUCLEOTIDE SEQUENCE [LARGE SCALE GENOMIC DNA]</scope>
    <source>
        <strain evidence="1 2">PG-130-P53-12</strain>
    </source>
</reference>
<comment type="caution">
    <text evidence="1">The sequence shown here is derived from an EMBL/GenBank/DDBJ whole genome shotgun (WGS) entry which is preliminary data.</text>
</comment>
<accession>A0A848B7F5</accession>
<keyword evidence="2" id="KW-1185">Reference proteome</keyword>
<dbReference type="Pfam" id="PF11209">
    <property type="entry name" value="LmeA"/>
    <property type="match status" value="1"/>
</dbReference>
<sequence length="241" mass="25449">MKSKGILALLLAAAVLGAEVVLPAVVQRTLTHRIEQRLGTSDVSAELSSTPSALLLLGQVDHAHVVAHQGRLGEVLVSELALDGEDLRIDMGALASGEHIELRRAGRFALTGVVTEENLKELLARKVDKLENTEVAIASDGVTVTANVKVFGRMADARLTGTVLDDGGQLMFHMTSLTIKNAPFGKASLGSVFGDIPLVKKGKMPLGMKVTDVRMQTGKVVIQAAYDASAAGDVLAPYYDN</sequence>
<dbReference type="Proteomes" id="UP000543804">
    <property type="component" value="Unassembled WGS sequence"/>
</dbReference>
<proteinExistence type="predicted"/>
<protein>
    <submittedName>
        <fullName evidence="1">DUF2993 domain-containing protein</fullName>
    </submittedName>
</protein>
<name>A0A848B7F5_9FIRM</name>
<dbReference type="EMBL" id="JABAFA010000020">
    <property type="protein sequence ID" value="NMD99138.1"/>
    <property type="molecule type" value="Genomic_DNA"/>
</dbReference>